<dbReference type="Gramene" id="rna-AYBTSS11_LOCUS23164">
    <property type="protein sequence ID" value="CAJ1971166.1"/>
    <property type="gene ID" value="gene-AYBTSS11_LOCUS23164"/>
</dbReference>
<dbReference type="Proteomes" id="UP001189624">
    <property type="component" value="Chromosome 8"/>
</dbReference>
<evidence type="ECO:0000256" key="1">
    <source>
        <dbReference type="SAM" id="MobiDB-lite"/>
    </source>
</evidence>
<name>A0AA86VN63_9FABA</name>
<keyword evidence="3" id="KW-1185">Reference proteome</keyword>
<dbReference type="AlphaFoldDB" id="A0AA86VN63"/>
<feature type="compositionally biased region" description="Polar residues" evidence="1">
    <location>
        <begin position="79"/>
        <end position="88"/>
    </location>
</feature>
<feature type="compositionally biased region" description="Low complexity" evidence="1">
    <location>
        <begin position="68"/>
        <end position="78"/>
    </location>
</feature>
<evidence type="ECO:0000313" key="3">
    <source>
        <dbReference type="Proteomes" id="UP001189624"/>
    </source>
</evidence>
<accession>A0AA86VN63</accession>
<protein>
    <submittedName>
        <fullName evidence="2">Uncharacterized protein</fullName>
    </submittedName>
</protein>
<gene>
    <name evidence="2" type="ORF">AYBTSS11_LOCUS23164</name>
</gene>
<proteinExistence type="predicted"/>
<dbReference type="EMBL" id="OY731405">
    <property type="protein sequence ID" value="CAJ1971166.1"/>
    <property type="molecule type" value="Genomic_DNA"/>
</dbReference>
<evidence type="ECO:0000313" key="2">
    <source>
        <dbReference type="EMBL" id="CAJ1971166.1"/>
    </source>
</evidence>
<reference evidence="2" key="1">
    <citation type="submission" date="2023-10" db="EMBL/GenBank/DDBJ databases">
        <authorList>
            <person name="Domelevo Entfellner J.-B."/>
        </authorList>
    </citation>
    <scope>NUCLEOTIDE SEQUENCE</scope>
</reference>
<organism evidence="2 3">
    <name type="scientific">Sphenostylis stenocarpa</name>
    <dbReference type="NCBI Taxonomy" id="92480"/>
    <lineage>
        <taxon>Eukaryota</taxon>
        <taxon>Viridiplantae</taxon>
        <taxon>Streptophyta</taxon>
        <taxon>Embryophyta</taxon>
        <taxon>Tracheophyta</taxon>
        <taxon>Spermatophyta</taxon>
        <taxon>Magnoliopsida</taxon>
        <taxon>eudicotyledons</taxon>
        <taxon>Gunneridae</taxon>
        <taxon>Pentapetalae</taxon>
        <taxon>rosids</taxon>
        <taxon>fabids</taxon>
        <taxon>Fabales</taxon>
        <taxon>Fabaceae</taxon>
        <taxon>Papilionoideae</taxon>
        <taxon>50 kb inversion clade</taxon>
        <taxon>NPAAA clade</taxon>
        <taxon>indigoferoid/millettioid clade</taxon>
        <taxon>Phaseoleae</taxon>
        <taxon>Sphenostylis</taxon>
    </lineage>
</organism>
<feature type="region of interest" description="Disordered" evidence="1">
    <location>
        <begin position="68"/>
        <end position="88"/>
    </location>
</feature>
<sequence length="114" mass="12419">MVFWTGRIDGWCTVDARNLTAKDRKINEVPTLNGFQSKRIITVRFRSTVNMTCVLISNLCNATSTHSHAPSSSVSATARSCTTTSPNSLQNAPVSFPCCSCVSAIPQPDFEYSI</sequence>